<dbReference type="AlphaFoldDB" id="A0A382WN47"/>
<accession>A0A382WN47</accession>
<protein>
    <submittedName>
        <fullName evidence="2">Uncharacterized protein</fullName>
    </submittedName>
</protein>
<feature type="region of interest" description="Disordered" evidence="1">
    <location>
        <begin position="1"/>
        <end position="45"/>
    </location>
</feature>
<proteinExistence type="predicted"/>
<dbReference type="EMBL" id="UINC01160735">
    <property type="protein sequence ID" value="SVD59548.1"/>
    <property type="molecule type" value="Genomic_DNA"/>
</dbReference>
<sequence>MRPEAHSNHTQNAQETNCEDGTQFLKKTRKQPEPNGPRQKTSGSP</sequence>
<evidence type="ECO:0000313" key="2">
    <source>
        <dbReference type="EMBL" id="SVD59548.1"/>
    </source>
</evidence>
<feature type="compositionally biased region" description="Polar residues" evidence="1">
    <location>
        <begin position="8"/>
        <end position="20"/>
    </location>
</feature>
<name>A0A382WN47_9ZZZZ</name>
<reference evidence="2" key="1">
    <citation type="submission" date="2018-05" db="EMBL/GenBank/DDBJ databases">
        <authorList>
            <person name="Lanie J.A."/>
            <person name="Ng W.-L."/>
            <person name="Kazmierczak K.M."/>
            <person name="Andrzejewski T.M."/>
            <person name="Davidsen T.M."/>
            <person name="Wayne K.J."/>
            <person name="Tettelin H."/>
            <person name="Glass J.I."/>
            <person name="Rusch D."/>
            <person name="Podicherti R."/>
            <person name="Tsui H.-C.T."/>
            <person name="Winkler M.E."/>
        </authorList>
    </citation>
    <scope>NUCLEOTIDE SEQUENCE</scope>
</reference>
<feature type="non-terminal residue" evidence="2">
    <location>
        <position position="45"/>
    </location>
</feature>
<evidence type="ECO:0000256" key="1">
    <source>
        <dbReference type="SAM" id="MobiDB-lite"/>
    </source>
</evidence>
<organism evidence="2">
    <name type="scientific">marine metagenome</name>
    <dbReference type="NCBI Taxonomy" id="408172"/>
    <lineage>
        <taxon>unclassified sequences</taxon>
        <taxon>metagenomes</taxon>
        <taxon>ecological metagenomes</taxon>
    </lineage>
</organism>
<gene>
    <name evidence="2" type="ORF">METZ01_LOCUS412402</name>
</gene>